<proteinExistence type="predicted"/>
<keyword evidence="4" id="KW-1185">Reference proteome</keyword>
<evidence type="ECO:0000313" key="4">
    <source>
        <dbReference type="Proteomes" id="UP001142055"/>
    </source>
</evidence>
<accession>A0A9Q0M7I7</accession>
<evidence type="ECO:0000313" key="3">
    <source>
        <dbReference type="EMBL" id="KAJ6220399.1"/>
    </source>
</evidence>
<comment type="caution">
    <text evidence="3">The sequence shown here is derived from an EMBL/GenBank/DDBJ whole genome shotgun (WGS) entry which is preliminary data.</text>
</comment>
<reference evidence="3" key="1">
    <citation type="submission" date="2022-12" db="EMBL/GenBank/DDBJ databases">
        <title>Genome assemblies of Blomia tropicalis.</title>
        <authorList>
            <person name="Cui Y."/>
        </authorList>
    </citation>
    <scope>NUCLEOTIDE SEQUENCE</scope>
    <source>
        <tissue evidence="3">Adult mites</tissue>
    </source>
</reference>
<dbReference type="AlphaFoldDB" id="A0A9Q0M7I7"/>
<feature type="compositionally biased region" description="Basic residues" evidence="1">
    <location>
        <begin position="85"/>
        <end position="94"/>
    </location>
</feature>
<dbReference type="EMBL" id="JAPWDV010000002">
    <property type="protein sequence ID" value="KAJ6220399.1"/>
    <property type="molecule type" value="Genomic_DNA"/>
</dbReference>
<dbReference type="Proteomes" id="UP001142055">
    <property type="component" value="Chromosome 2"/>
</dbReference>
<protein>
    <submittedName>
        <fullName evidence="3">Uncharacterized protein</fullName>
    </submittedName>
</protein>
<feature type="region of interest" description="Disordered" evidence="1">
    <location>
        <begin position="56"/>
        <end position="94"/>
    </location>
</feature>
<evidence type="ECO:0000256" key="2">
    <source>
        <dbReference type="SAM" id="Phobius"/>
    </source>
</evidence>
<gene>
    <name evidence="3" type="ORF">RDWZM_006211</name>
</gene>
<organism evidence="3 4">
    <name type="scientific">Blomia tropicalis</name>
    <name type="common">Mite</name>
    <dbReference type="NCBI Taxonomy" id="40697"/>
    <lineage>
        <taxon>Eukaryota</taxon>
        <taxon>Metazoa</taxon>
        <taxon>Ecdysozoa</taxon>
        <taxon>Arthropoda</taxon>
        <taxon>Chelicerata</taxon>
        <taxon>Arachnida</taxon>
        <taxon>Acari</taxon>
        <taxon>Acariformes</taxon>
        <taxon>Sarcoptiformes</taxon>
        <taxon>Astigmata</taxon>
        <taxon>Glycyphagoidea</taxon>
        <taxon>Echimyopodidae</taxon>
        <taxon>Blomia</taxon>
    </lineage>
</organism>
<feature type="compositionally biased region" description="Basic and acidic residues" evidence="1">
    <location>
        <begin position="56"/>
        <end position="72"/>
    </location>
</feature>
<keyword evidence="2" id="KW-1133">Transmembrane helix</keyword>
<feature type="transmembrane region" description="Helical" evidence="2">
    <location>
        <begin position="18"/>
        <end position="37"/>
    </location>
</feature>
<keyword evidence="2" id="KW-0812">Transmembrane</keyword>
<name>A0A9Q0M7I7_BLOTA</name>
<sequence>MVQLAVSMGPMRNGNMPFLFSLTIIVIMWSILFFRSLPFVNASDITRDDTGHSTYIDHDDQMYNPDHYDDQTSHSYEPEMSTLRSKSRKRGNKKRLTSELYYFLHRPSSPISAMKSLNHPMISSESKYSYDQFADKSDSNI</sequence>
<evidence type="ECO:0000256" key="1">
    <source>
        <dbReference type="SAM" id="MobiDB-lite"/>
    </source>
</evidence>
<keyword evidence="2" id="KW-0472">Membrane</keyword>